<sequence>MTVLTSTEIIFEHGNKHMMEKLRAFGYQGKAVIKYIISKLRKYHGSFFESNSTIAEAVGCSVRTVQNTVKKAEQLNIFVVSPRKELDELTGKIRQTTNLIQLLAYAPLKKVKTVIVEAVREVKNKAQIVEEKVQNTITRKEKRSYKQAQNDNQKPAQNNYQNWGKKAPIRREILPDWFKDSIEYCGNQTVQDERTFEEKKQNLEAMFAKLGIKWK</sequence>
<dbReference type="Pfam" id="PF13730">
    <property type="entry name" value="HTH_36"/>
    <property type="match status" value="1"/>
</dbReference>
<name>A0AB94IJV9_9BACI</name>
<reference evidence="2 3" key="1">
    <citation type="journal article" date="2014" name="Environ. Microbiol.">
        <title>The nitrate-ammonifying and nosZ-carrying bacterium Bacillus vireti is a potent source and sink for nitric and nitrous oxide under high nitrate conditions.</title>
        <authorList>
            <person name="Mania D."/>
            <person name="Heylen K."/>
            <person name="van Spanning R.J."/>
            <person name="Frostegard A."/>
        </authorList>
    </citation>
    <scope>NUCLEOTIDE SEQUENCE [LARGE SCALE GENOMIC DNA]</scope>
    <source>
        <strain evidence="2 3">LMG 21834</strain>
    </source>
</reference>
<dbReference type="AlphaFoldDB" id="A0AB94IJV9"/>
<organism evidence="2 3">
    <name type="scientific">Neobacillus vireti LMG 21834</name>
    <dbReference type="NCBI Taxonomy" id="1131730"/>
    <lineage>
        <taxon>Bacteria</taxon>
        <taxon>Bacillati</taxon>
        <taxon>Bacillota</taxon>
        <taxon>Bacilli</taxon>
        <taxon>Bacillales</taxon>
        <taxon>Bacillaceae</taxon>
        <taxon>Neobacillus</taxon>
    </lineage>
</organism>
<accession>A0AB94IJV9</accession>
<protein>
    <submittedName>
        <fullName evidence="2">Uncharacterized protein</fullName>
    </submittedName>
</protein>
<dbReference type="EMBL" id="ALAN01000101">
    <property type="protein sequence ID" value="ETI67257.1"/>
    <property type="molecule type" value="Genomic_DNA"/>
</dbReference>
<feature type="compositionally biased region" description="Polar residues" evidence="1">
    <location>
        <begin position="146"/>
        <end position="161"/>
    </location>
</feature>
<gene>
    <name evidence="2" type="ORF">BAVI_18447</name>
</gene>
<comment type="caution">
    <text evidence="2">The sequence shown here is derived from an EMBL/GenBank/DDBJ whole genome shotgun (WGS) entry which is preliminary data.</text>
</comment>
<evidence type="ECO:0000313" key="2">
    <source>
        <dbReference type="EMBL" id="ETI67257.1"/>
    </source>
</evidence>
<keyword evidence="3" id="KW-1185">Reference proteome</keyword>
<evidence type="ECO:0000256" key="1">
    <source>
        <dbReference type="SAM" id="MobiDB-lite"/>
    </source>
</evidence>
<proteinExistence type="predicted"/>
<evidence type="ECO:0000313" key="3">
    <source>
        <dbReference type="Proteomes" id="UP000018877"/>
    </source>
</evidence>
<dbReference type="Proteomes" id="UP000018877">
    <property type="component" value="Unassembled WGS sequence"/>
</dbReference>
<feature type="region of interest" description="Disordered" evidence="1">
    <location>
        <begin position="140"/>
        <end position="161"/>
    </location>
</feature>
<dbReference type="RefSeq" id="WP_024029861.1">
    <property type="nucleotide sequence ID" value="NZ_ALAN01000101.1"/>
</dbReference>